<evidence type="ECO:0000259" key="6">
    <source>
        <dbReference type="SMART" id="SM01011"/>
    </source>
</evidence>
<dbReference type="GO" id="GO:0070006">
    <property type="term" value="F:metalloaminopeptidase activity"/>
    <property type="evidence" value="ECO:0007669"/>
    <property type="project" value="InterPro"/>
</dbReference>
<evidence type="ECO:0000256" key="3">
    <source>
        <dbReference type="ARBA" id="ARBA00022723"/>
    </source>
</evidence>
<dbReference type="InterPro" id="IPR000994">
    <property type="entry name" value="Pept_M24"/>
</dbReference>
<keyword evidence="8" id="KW-1185">Reference proteome</keyword>
<dbReference type="AlphaFoldDB" id="A0A9P0GD86"/>
<dbReference type="EMBL" id="OV651814">
    <property type="protein sequence ID" value="CAH1105575.1"/>
    <property type="molecule type" value="Genomic_DNA"/>
</dbReference>
<dbReference type="GO" id="GO:0005739">
    <property type="term" value="C:mitochondrion"/>
    <property type="evidence" value="ECO:0007669"/>
    <property type="project" value="TreeGrafter"/>
</dbReference>
<dbReference type="PANTHER" id="PTHR43226">
    <property type="entry name" value="XAA-PRO AMINOPEPTIDASE 3"/>
    <property type="match status" value="1"/>
</dbReference>
<dbReference type="FunFam" id="3.90.230.10:FF:000002">
    <property type="entry name" value="Xaa-Pro aminopeptidase 3"/>
    <property type="match status" value="1"/>
</dbReference>
<reference evidence="7" key="1">
    <citation type="submission" date="2022-01" db="EMBL/GenBank/DDBJ databases">
        <authorList>
            <person name="King R."/>
        </authorList>
    </citation>
    <scope>NUCLEOTIDE SEQUENCE</scope>
</reference>
<dbReference type="Gene3D" id="3.40.350.10">
    <property type="entry name" value="Creatinase/prolidase N-terminal domain"/>
    <property type="match status" value="1"/>
</dbReference>
<evidence type="ECO:0000313" key="7">
    <source>
        <dbReference type="EMBL" id="CAH1105575.1"/>
    </source>
</evidence>
<dbReference type="InterPro" id="IPR007865">
    <property type="entry name" value="Aminopep_P_N"/>
</dbReference>
<dbReference type="Proteomes" id="UP001153636">
    <property type="component" value="Chromosome 2"/>
</dbReference>
<dbReference type="Pfam" id="PF00557">
    <property type="entry name" value="Peptidase_M24"/>
    <property type="match status" value="1"/>
</dbReference>
<keyword evidence="5" id="KW-0464">Manganese</keyword>
<evidence type="ECO:0000256" key="2">
    <source>
        <dbReference type="ARBA" id="ARBA00008766"/>
    </source>
</evidence>
<dbReference type="SUPFAM" id="SSF55920">
    <property type="entry name" value="Creatinase/aminopeptidase"/>
    <property type="match status" value="1"/>
</dbReference>
<accession>A0A9P0GD86</accession>
<comment type="cofactor">
    <cofactor evidence="1">
        <name>Mn(2+)</name>
        <dbReference type="ChEBI" id="CHEBI:29035"/>
    </cofactor>
</comment>
<dbReference type="GO" id="GO:0030145">
    <property type="term" value="F:manganese ion binding"/>
    <property type="evidence" value="ECO:0007669"/>
    <property type="project" value="InterPro"/>
</dbReference>
<gene>
    <name evidence="7" type="ORF">PSYICH_LOCUS7399</name>
</gene>
<dbReference type="PRINTS" id="PR00599">
    <property type="entry name" value="MAPEPTIDASE"/>
</dbReference>
<organism evidence="7 8">
    <name type="scientific">Psylliodes chrysocephalus</name>
    <dbReference type="NCBI Taxonomy" id="3402493"/>
    <lineage>
        <taxon>Eukaryota</taxon>
        <taxon>Metazoa</taxon>
        <taxon>Ecdysozoa</taxon>
        <taxon>Arthropoda</taxon>
        <taxon>Hexapoda</taxon>
        <taxon>Insecta</taxon>
        <taxon>Pterygota</taxon>
        <taxon>Neoptera</taxon>
        <taxon>Endopterygota</taxon>
        <taxon>Coleoptera</taxon>
        <taxon>Polyphaga</taxon>
        <taxon>Cucujiformia</taxon>
        <taxon>Chrysomeloidea</taxon>
        <taxon>Chrysomelidae</taxon>
        <taxon>Galerucinae</taxon>
        <taxon>Alticini</taxon>
        <taxon>Psylliodes</taxon>
    </lineage>
</organism>
<evidence type="ECO:0000256" key="5">
    <source>
        <dbReference type="ARBA" id="ARBA00023211"/>
    </source>
</evidence>
<dbReference type="InterPro" id="IPR036005">
    <property type="entry name" value="Creatinase/aminopeptidase-like"/>
</dbReference>
<evidence type="ECO:0000256" key="4">
    <source>
        <dbReference type="ARBA" id="ARBA00022801"/>
    </source>
</evidence>
<comment type="similarity">
    <text evidence="2">Belongs to the peptidase M24B family.</text>
</comment>
<feature type="domain" description="Aminopeptidase P N-terminal" evidence="6">
    <location>
        <begin position="34"/>
        <end position="178"/>
    </location>
</feature>
<dbReference type="InterPro" id="IPR001714">
    <property type="entry name" value="Pept_M24_MAP"/>
</dbReference>
<name>A0A9P0GD86_9CUCU</name>
<dbReference type="InterPro" id="IPR029149">
    <property type="entry name" value="Creatin/AminoP/Spt16_N"/>
</dbReference>
<dbReference type="OrthoDB" id="4215474at2759"/>
<dbReference type="PANTHER" id="PTHR43226:SF4">
    <property type="entry name" value="XAA-PRO AMINOPEPTIDASE 3"/>
    <property type="match status" value="1"/>
</dbReference>
<dbReference type="CDD" id="cd01087">
    <property type="entry name" value="Prolidase"/>
    <property type="match status" value="1"/>
</dbReference>
<keyword evidence="4" id="KW-0378">Hydrolase</keyword>
<proteinExistence type="inferred from homology"/>
<dbReference type="SUPFAM" id="SSF53092">
    <property type="entry name" value="Creatinase/prolidase N-terminal domain"/>
    <property type="match status" value="1"/>
</dbReference>
<sequence>MYNQTKLIGIKTLGQPTNDTHPHIIKKGEVTPLITKIEYGNRRCNLVDAIRNYSFKNNLKSNNHLIIIPAASTQYMSAKIPYFFRQNTEFLYLTGCLEPDCCAVLTITDQHFFTTLFTRNKDDNAEIWDGPRTHAEDAADFFGVNQSLPIGGLENFISSFRNSMGHMNLWYDYLTPVQHYVHSIVEKIMSETGNKNCENPKLLIQQLRIYKSPAEIALMQKSCDIAGEAFIETIKHSTPGMVESQLNAKFDYECKLMGAENLAYPPIIAGGNRACIIHYINNNQIVKNGDLVLMDAGCEYHGYCSDISRTWPISGKFTPEQRNIYKIVYDVNLELIELCNKFTTLDYLFETMLYSVGKKLQHIGLLPKQESTFYLMQVTNQLCPHHSSHYLGMDVHDTPTLKRNIEMKPGMIITIEPGIYINENNMLLPANYRGIGIRIEDDVLITENGPVLLSYKCPKHIDDIERLASENKQLHW</sequence>
<evidence type="ECO:0000256" key="1">
    <source>
        <dbReference type="ARBA" id="ARBA00001936"/>
    </source>
</evidence>
<evidence type="ECO:0000313" key="8">
    <source>
        <dbReference type="Proteomes" id="UP001153636"/>
    </source>
</evidence>
<dbReference type="GO" id="GO:0006508">
    <property type="term" value="P:proteolysis"/>
    <property type="evidence" value="ECO:0007669"/>
    <property type="project" value="TreeGrafter"/>
</dbReference>
<keyword evidence="3" id="KW-0479">Metal-binding</keyword>
<dbReference type="Pfam" id="PF05195">
    <property type="entry name" value="AMP_N"/>
    <property type="match status" value="1"/>
</dbReference>
<dbReference type="Gene3D" id="3.90.230.10">
    <property type="entry name" value="Creatinase/methionine aminopeptidase superfamily"/>
    <property type="match status" value="1"/>
</dbReference>
<dbReference type="SMART" id="SM01011">
    <property type="entry name" value="AMP_N"/>
    <property type="match status" value="1"/>
</dbReference>
<dbReference type="InterPro" id="IPR052433">
    <property type="entry name" value="X-Pro_dipept-like"/>
</dbReference>
<protein>
    <recommendedName>
        <fullName evidence="6">Aminopeptidase P N-terminal domain-containing protein</fullName>
    </recommendedName>
</protein>